<dbReference type="EMBL" id="QGKW02000717">
    <property type="protein sequence ID" value="KAF2596513.1"/>
    <property type="molecule type" value="Genomic_DNA"/>
</dbReference>
<dbReference type="AlphaFoldDB" id="A0A8S9KTA5"/>
<dbReference type="InterPro" id="IPR008974">
    <property type="entry name" value="TRAF-like"/>
</dbReference>
<dbReference type="Proteomes" id="UP000712281">
    <property type="component" value="Unassembled WGS sequence"/>
</dbReference>
<dbReference type="SUPFAM" id="SSF49599">
    <property type="entry name" value="TRAF domain-like"/>
    <property type="match status" value="1"/>
</dbReference>
<dbReference type="PROSITE" id="PS50144">
    <property type="entry name" value="MATH"/>
    <property type="match status" value="1"/>
</dbReference>
<evidence type="ECO:0000256" key="1">
    <source>
        <dbReference type="ARBA" id="ARBA00023054"/>
    </source>
</evidence>
<dbReference type="Gene3D" id="2.60.210.10">
    <property type="entry name" value="Apoptosis, Tumor Necrosis Factor Receptor Associated Protein 2, Chain A"/>
    <property type="match status" value="1"/>
</dbReference>
<feature type="coiled-coil region" evidence="2">
    <location>
        <begin position="361"/>
        <end position="388"/>
    </location>
</feature>
<name>A0A8S9KTA5_BRACR</name>
<comment type="caution">
    <text evidence="4">The sequence shown here is derived from an EMBL/GenBank/DDBJ whole genome shotgun (WGS) entry which is preliminary data.</text>
</comment>
<dbReference type="CDD" id="cd00121">
    <property type="entry name" value="MATH"/>
    <property type="match status" value="1"/>
</dbReference>
<organism evidence="4 5">
    <name type="scientific">Brassica cretica</name>
    <name type="common">Mustard</name>
    <dbReference type="NCBI Taxonomy" id="69181"/>
    <lineage>
        <taxon>Eukaryota</taxon>
        <taxon>Viridiplantae</taxon>
        <taxon>Streptophyta</taxon>
        <taxon>Embryophyta</taxon>
        <taxon>Tracheophyta</taxon>
        <taxon>Spermatophyta</taxon>
        <taxon>Magnoliopsida</taxon>
        <taxon>eudicotyledons</taxon>
        <taxon>Gunneridae</taxon>
        <taxon>Pentapetalae</taxon>
        <taxon>rosids</taxon>
        <taxon>malvids</taxon>
        <taxon>Brassicales</taxon>
        <taxon>Brassicaceae</taxon>
        <taxon>Brassiceae</taxon>
        <taxon>Brassica</taxon>
    </lineage>
</organism>
<reference evidence="4" key="1">
    <citation type="submission" date="2019-12" db="EMBL/GenBank/DDBJ databases">
        <title>Genome sequencing and annotation of Brassica cretica.</title>
        <authorList>
            <person name="Studholme D.J."/>
            <person name="Sarris P.F."/>
        </authorList>
    </citation>
    <scope>NUCLEOTIDE SEQUENCE</scope>
    <source>
        <strain evidence="4">PFS-001/15</strain>
        <tissue evidence="4">Leaf</tissue>
    </source>
</reference>
<protein>
    <recommendedName>
        <fullName evidence="3">MATH domain-containing protein</fullName>
    </recommendedName>
</protein>
<evidence type="ECO:0000259" key="3">
    <source>
        <dbReference type="PROSITE" id="PS50144"/>
    </source>
</evidence>
<dbReference type="PANTHER" id="PTHR46236:SF15">
    <property type="entry name" value="MATH DOMAIN-CONTAINING PROTEIN"/>
    <property type="match status" value="1"/>
</dbReference>
<evidence type="ECO:0000256" key="2">
    <source>
        <dbReference type="SAM" id="Coils"/>
    </source>
</evidence>
<accession>A0A8S9KTA5</accession>
<gene>
    <name evidence="4" type="ORF">F2Q68_00007822</name>
</gene>
<dbReference type="InterPro" id="IPR002083">
    <property type="entry name" value="MATH/TRAF_dom"/>
</dbReference>
<evidence type="ECO:0000313" key="4">
    <source>
        <dbReference type="EMBL" id="KAF2596513.1"/>
    </source>
</evidence>
<evidence type="ECO:0000313" key="5">
    <source>
        <dbReference type="Proteomes" id="UP000712281"/>
    </source>
</evidence>
<feature type="domain" description="MATH" evidence="3">
    <location>
        <begin position="6"/>
        <end position="126"/>
    </location>
</feature>
<dbReference type="InterPro" id="IPR050804">
    <property type="entry name" value="MCC"/>
</dbReference>
<keyword evidence="1 2" id="KW-0175">Coiled coil</keyword>
<dbReference type="Pfam" id="PF22486">
    <property type="entry name" value="MATH_2"/>
    <property type="match status" value="1"/>
</dbReference>
<proteinExistence type="predicted"/>
<sequence length="417" mass="47404">MGTELDKALSLEIDNFSERTNVMKSVIFSSGGCNWFLCVCAGDHLSMYLQDVNTHRLRSGWKRRVSFCFVLLNQSGKELFRSPDEGRRRLFCAETPSWGFGRTLPLTKLQEKGFLEKNKLTIEVYMKVFEVVHQGKSTENDVLDYNGFNIIASQAGPVKDIFVQHPDFALDVIPMNQGMKTAYMNLISNLAKALRKCPRIVTELKEAGFKFDWLKSRLEEISLENKKVLSGGPSVIQLEEQVTNVELNLSDLKVELDKDMIKSIISSQTGPVRDIFVQQPDCEVDFILKNQGMKTEYMNLLLGLVGMLRKSPQSLSVTELNNAQSELTVLKEAGFNLDWLNSRLQEVSLERNKTMSDGSRVQQLEGRMKNVELTLSDLKDELDTERIKSAAKVSSSFGLLDFFIKRFFLSCFSFSKY</sequence>
<dbReference type="PANTHER" id="PTHR46236">
    <property type="entry name" value="TRAF-LIKE SUPERFAMILY PROTEIN"/>
    <property type="match status" value="1"/>
</dbReference>